<evidence type="ECO:0000313" key="5">
    <source>
        <dbReference type="Proteomes" id="UP000292627"/>
    </source>
</evidence>
<evidence type="ECO:0000313" key="4">
    <source>
        <dbReference type="EMBL" id="TAA28067.1"/>
    </source>
</evidence>
<evidence type="ECO:0000256" key="1">
    <source>
        <dbReference type="ARBA" id="ARBA00022737"/>
    </source>
</evidence>
<evidence type="ECO:0000259" key="3">
    <source>
        <dbReference type="Pfam" id="PF25023"/>
    </source>
</evidence>
<dbReference type="Pfam" id="PF25023">
    <property type="entry name" value="TEN_YD-shell"/>
    <property type="match status" value="1"/>
</dbReference>
<dbReference type="PANTHER" id="PTHR32305:SF15">
    <property type="entry name" value="PROTEIN RHSA-RELATED"/>
    <property type="match status" value="1"/>
</dbReference>
<keyword evidence="1" id="KW-0677">Repeat</keyword>
<evidence type="ECO:0000256" key="2">
    <source>
        <dbReference type="SAM" id="Phobius"/>
    </source>
</evidence>
<sequence length="354" mass="38355">MRPGARHGLRCSESNSSCQGSVLMNSNSTGSFARIRWGANRLLWFMFALWCACVGVPAYAQTVEYIHTDALGSPIAVTNASQQVIERSEYAPYGDLLNRPDTDGPGYTGHVLDAATGMNYMQQRYYDPMIGLFLSVDPVTAYAKPGVNFNRYWYASNNPYRFTDPDGRYVCSGSKTDCGNFDKAIDAAKAASTSSKLTEGQRGQLSAAVNFFGEKGNSDIKVSFGDLKGDYGLINTNREGKGTVKFDLTAIGKKSPGESGLISGLAMRALHEGDHGVRIVQEGFPGSKLERFGREQAAYRSEAYFQKATGFLQNANNLWAPWNPGDGINENAVDARANFSVMSSCAGSSEGSCR</sequence>
<dbReference type="NCBIfam" id="TIGR03696">
    <property type="entry name" value="Rhs_assc_core"/>
    <property type="match status" value="1"/>
</dbReference>
<dbReference type="InterPro" id="IPR056823">
    <property type="entry name" value="TEN-like_YD-shell"/>
</dbReference>
<dbReference type="InterPro" id="IPR022385">
    <property type="entry name" value="Rhs_assc_core"/>
</dbReference>
<protein>
    <recommendedName>
        <fullName evidence="3">Teneurin-like YD-shell domain-containing protein</fullName>
    </recommendedName>
</protein>
<dbReference type="OrthoDB" id="9816400at2"/>
<accession>A0A4Q8LF94</accession>
<keyword evidence="2" id="KW-1133">Transmembrane helix</keyword>
<dbReference type="AlphaFoldDB" id="A0A4Q8LF94"/>
<name>A0A4Q8LF94_9GAMM</name>
<feature type="domain" description="Teneurin-like YD-shell" evidence="3">
    <location>
        <begin position="65"/>
        <end position="159"/>
    </location>
</feature>
<keyword evidence="2" id="KW-0472">Membrane</keyword>
<organism evidence="4 5">
    <name type="scientific">Pseudoxanthomonas winnipegensis</name>
    <dbReference type="NCBI Taxonomy" id="2480810"/>
    <lineage>
        <taxon>Bacteria</taxon>
        <taxon>Pseudomonadati</taxon>
        <taxon>Pseudomonadota</taxon>
        <taxon>Gammaproteobacteria</taxon>
        <taxon>Lysobacterales</taxon>
        <taxon>Lysobacteraceae</taxon>
        <taxon>Pseudoxanthomonas</taxon>
    </lineage>
</organism>
<dbReference type="InterPro" id="IPR050708">
    <property type="entry name" value="T6SS_VgrG/RHS"/>
</dbReference>
<dbReference type="EMBL" id="SHMC01000001">
    <property type="protein sequence ID" value="TAA28067.1"/>
    <property type="molecule type" value="Genomic_DNA"/>
</dbReference>
<keyword evidence="2" id="KW-0812">Transmembrane</keyword>
<dbReference type="Proteomes" id="UP000292627">
    <property type="component" value="Unassembled WGS sequence"/>
</dbReference>
<reference evidence="4 5" key="1">
    <citation type="submission" date="2019-02" db="EMBL/GenBank/DDBJ databases">
        <title>WGS of Pseudoxanthomonas species novum from clinical isolates.</title>
        <authorList>
            <person name="Bernier A.-M."/>
            <person name="Bernard K."/>
            <person name="Vachon A."/>
        </authorList>
    </citation>
    <scope>NUCLEOTIDE SEQUENCE [LARGE SCALE GENOMIC DNA]</scope>
    <source>
        <strain evidence="4 5">NML171200</strain>
    </source>
</reference>
<dbReference type="Gene3D" id="2.180.10.10">
    <property type="entry name" value="RHS repeat-associated core"/>
    <property type="match status" value="1"/>
</dbReference>
<feature type="transmembrane region" description="Helical" evidence="2">
    <location>
        <begin position="42"/>
        <end position="60"/>
    </location>
</feature>
<gene>
    <name evidence="4" type="ORF">EA660_00210</name>
</gene>
<comment type="caution">
    <text evidence="4">The sequence shown here is derived from an EMBL/GenBank/DDBJ whole genome shotgun (WGS) entry which is preliminary data.</text>
</comment>
<dbReference type="PANTHER" id="PTHR32305">
    <property type="match status" value="1"/>
</dbReference>
<proteinExistence type="predicted"/>